<dbReference type="EMBL" id="KZ107857">
    <property type="protein sequence ID" value="OSS44573.1"/>
    <property type="molecule type" value="Genomic_DNA"/>
</dbReference>
<evidence type="ECO:0000313" key="1">
    <source>
        <dbReference type="EMBL" id="OSS44573.1"/>
    </source>
</evidence>
<evidence type="ECO:0000313" key="2">
    <source>
        <dbReference type="Proteomes" id="UP000193240"/>
    </source>
</evidence>
<proteinExistence type="predicted"/>
<gene>
    <name evidence="1" type="ORF">B5807_10944</name>
</gene>
<sequence length="275" mass="30077">MATALCQFSTTAILHYASMSVVTSTLLVNNPAETPLQDRFRIPTIPPTVAGPRASPLLRIANSSARRRREKVVLQSPARRGHSVCIRQIFSDQQQQRNVVLKAYDTSYEDLSYPHPPDVSNISGQLQPISEPHTSLTGTLESNRPSLYSQTLLLYDSAQTYHEPVSIAETMDREQMSDNWSEDEHAKPKEDVQEGFCDPDPNVVGAESLSHAAAEIVCTSDIHQSTGGQGTRSLIPLNATPLATVVLTWNIQVPTSAQNVVLLGITSLTSSTIHH</sequence>
<dbReference type="AlphaFoldDB" id="A0A1Y2LKP9"/>
<name>A0A1Y2LKP9_EPING</name>
<protein>
    <submittedName>
        <fullName evidence="1">Uncharacterized protein</fullName>
    </submittedName>
</protein>
<dbReference type="InParanoid" id="A0A1Y2LKP9"/>
<keyword evidence="2" id="KW-1185">Reference proteome</keyword>
<dbReference type="Proteomes" id="UP000193240">
    <property type="component" value="Unassembled WGS sequence"/>
</dbReference>
<accession>A0A1Y2LKP9</accession>
<reference evidence="1 2" key="1">
    <citation type="journal article" date="2017" name="Genome Announc.">
        <title>Genome sequence of the saprophytic ascomycete Epicoccum nigrum ICMP 19927 strain isolated from New Zealand.</title>
        <authorList>
            <person name="Fokin M."/>
            <person name="Fleetwood D."/>
            <person name="Weir B.S."/>
            <person name="Villas-Boas S.G."/>
        </authorList>
    </citation>
    <scope>NUCLEOTIDE SEQUENCE [LARGE SCALE GENOMIC DNA]</scope>
    <source>
        <strain evidence="1 2">ICMP 19927</strain>
    </source>
</reference>
<organism evidence="1 2">
    <name type="scientific">Epicoccum nigrum</name>
    <name type="common">Soil fungus</name>
    <name type="synonym">Epicoccum purpurascens</name>
    <dbReference type="NCBI Taxonomy" id="105696"/>
    <lineage>
        <taxon>Eukaryota</taxon>
        <taxon>Fungi</taxon>
        <taxon>Dikarya</taxon>
        <taxon>Ascomycota</taxon>
        <taxon>Pezizomycotina</taxon>
        <taxon>Dothideomycetes</taxon>
        <taxon>Pleosporomycetidae</taxon>
        <taxon>Pleosporales</taxon>
        <taxon>Pleosporineae</taxon>
        <taxon>Didymellaceae</taxon>
        <taxon>Epicoccum</taxon>
    </lineage>
</organism>